<feature type="chain" id="PRO_5040463819" evidence="1">
    <location>
        <begin position="23"/>
        <end position="163"/>
    </location>
</feature>
<evidence type="ECO:0000313" key="3">
    <source>
        <dbReference type="Proteomes" id="UP001151287"/>
    </source>
</evidence>
<dbReference type="EMBL" id="JAMQYH010000001">
    <property type="protein sequence ID" value="KAJ1703801.1"/>
    <property type="molecule type" value="Genomic_DNA"/>
</dbReference>
<organism evidence="2 3">
    <name type="scientific">Rhynchospora breviuscula</name>
    <dbReference type="NCBI Taxonomy" id="2022672"/>
    <lineage>
        <taxon>Eukaryota</taxon>
        <taxon>Viridiplantae</taxon>
        <taxon>Streptophyta</taxon>
        <taxon>Embryophyta</taxon>
        <taxon>Tracheophyta</taxon>
        <taxon>Spermatophyta</taxon>
        <taxon>Magnoliopsida</taxon>
        <taxon>Liliopsida</taxon>
        <taxon>Poales</taxon>
        <taxon>Cyperaceae</taxon>
        <taxon>Cyperoideae</taxon>
        <taxon>Rhynchosporeae</taxon>
        <taxon>Rhynchospora</taxon>
    </lineage>
</organism>
<dbReference type="SUPFAM" id="SSF141562">
    <property type="entry name" value="At5g01610-like"/>
    <property type="match status" value="1"/>
</dbReference>
<protein>
    <submittedName>
        <fullName evidence="2">Uncharacterized protein</fullName>
    </submittedName>
</protein>
<reference evidence="2" key="1">
    <citation type="journal article" date="2022" name="Cell">
        <title>Repeat-based holocentromeres influence genome architecture and karyotype evolution.</title>
        <authorList>
            <person name="Hofstatter P.G."/>
            <person name="Thangavel G."/>
            <person name="Lux T."/>
            <person name="Neumann P."/>
            <person name="Vondrak T."/>
            <person name="Novak P."/>
            <person name="Zhang M."/>
            <person name="Costa L."/>
            <person name="Castellani M."/>
            <person name="Scott A."/>
            <person name="Toegelov H."/>
            <person name="Fuchs J."/>
            <person name="Mata-Sucre Y."/>
            <person name="Dias Y."/>
            <person name="Vanzela A.L.L."/>
            <person name="Huettel B."/>
            <person name="Almeida C.C.S."/>
            <person name="Simkova H."/>
            <person name="Souza G."/>
            <person name="Pedrosa-Harand A."/>
            <person name="Macas J."/>
            <person name="Mayer K.F.X."/>
            <person name="Houben A."/>
            <person name="Marques A."/>
        </authorList>
    </citation>
    <scope>NUCLEOTIDE SEQUENCE</scope>
    <source>
        <strain evidence="2">RhyBre1mFocal</strain>
    </source>
</reference>
<dbReference type="InterPro" id="IPR007493">
    <property type="entry name" value="DUF538"/>
</dbReference>
<gene>
    <name evidence="2" type="ORF">LUZ63_003580</name>
</gene>
<accession>A0A9Q0D0U1</accession>
<feature type="signal peptide" evidence="1">
    <location>
        <begin position="1"/>
        <end position="22"/>
    </location>
</feature>
<dbReference type="InterPro" id="IPR036758">
    <property type="entry name" value="At5g01610-like"/>
</dbReference>
<proteinExistence type="predicted"/>
<keyword evidence="1" id="KW-0732">Signal</keyword>
<sequence length="163" mass="18009">MAKLTMILIVIVFLCLSSTISARPIYNKPTAYEMLEKFNFPKGILPTGVESYKLSPSGEFEVFLKSDCEFRVDGGYLLKYKNRISGKVEFGSIQSLDGVSVKVFFMWFGVNEVIRNNADLNFFVGPLSASFSASSFEESPQCSSGFDCNLQSTGCNGDVIEVI</sequence>
<dbReference type="PANTHER" id="PTHR31676">
    <property type="entry name" value="T31J12.3 PROTEIN-RELATED"/>
    <property type="match status" value="1"/>
</dbReference>
<evidence type="ECO:0000256" key="1">
    <source>
        <dbReference type="SAM" id="SignalP"/>
    </source>
</evidence>
<dbReference type="Pfam" id="PF04398">
    <property type="entry name" value="DUF538"/>
    <property type="match status" value="1"/>
</dbReference>
<comment type="caution">
    <text evidence="2">The sequence shown here is derived from an EMBL/GenBank/DDBJ whole genome shotgun (WGS) entry which is preliminary data.</text>
</comment>
<keyword evidence="3" id="KW-1185">Reference proteome</keyword>
<dbReference type="Gene3D" id="2.30.240.10">
    <property type="entry name" value="At5g01610-like"/>
    <property type="match status" value="1"/>
</dbReference>
<evidence type="ECO:0000313" key="2">
    <source>
        <dbReference type="EMBL" id="KAJ1703801.1"/>
    </source>
</evidence>
<dbReference type="OrthoDB" id="1897482at2759"/>
<name>A0A9Q0D0U1_9POAL</name>
<dbReference type="Proteomes" id="UP001151287">
    <property type="component" value="Unassembled WGS sequence"/>
</dbReference>
<dbReference type="AlphaFoldDB" id="A0A9Q0D0U1"/>
<dbReference type="PANTHER" id="PTHR31676:SF27">
    <property type="entry name" value="EXPRESSED PROTEIN"/>
    <property type="match status" value="1"/>
</dbReference>